<gene>
    <name evidence="1" type="ORF">LEP1GSC081_1909</name>
</gene>
<accession>A0A0E2B166</accession>
<dbReference type="Proteomes" id="UP000006253">
    <property type="component" value="Unassembled WGS sequence"/>
</dbReference>
<reference evidence="1 2" key="1">
    <citation type="submission" date="2012-10" db="EMBL/GenBank/DDBJ databases">
        <authorList>
            <person name="Harkins D.M."/>
            <person name="Durkin A.S."/>
            <person name="Brinkac L.M."/>
            <person name="Selengut J.D."/>
            <person name="Sanka R."/>
            <person name="DePew J."/>
            <person name="Purushe J."/>
            <person name="Peacock S.J."/>
            <person name="Thaipadungpanit J."/>
            <person name="Wuthiekanun V.W."/>
            <person name="Day N.P."/>
            <person name="Vinetz J.M."/>
            <person name="Sutton G.G."/>
            <person name="Nelson W.C."/>
            <person name="Fouts D.E."/>
        </authorList>
    </citation>
    <scope>NUCLEOTIDE SEQUENCE [LARGE SCALE GENOMIC DNA]</scope>
    <source>
        <strain evidence="1 2">H1</strain>
    </source>
</reference>
<sequence>MSFDVRKNFLKVIVPTFKESNCKVQIPTFYRKMNPGSLSRTYDKKKYLRRDIDIIV</sequence>
<dbReference type="AlphaFoldDB" id="A0A0E2B166"/>
<proteinExistence type="predicted"/>
<organism evidence="1 2">
    <name type="scientific">Leptospira kirschneri str. H1</name>
    <dbReference type="NCBI Taxonomy" id="1049966"/>
    <lineage>
        <taxon>Bacteria</taxon>
        <taxon>Pseudomonadati</taxon>
        <taxon>Spirochaetota</taxon>
        <taxon>Spirochaetia</taxon>
        <taxon>Leptospirales</taxon>
        <taxon>Leptospiraceae</taxon>
        <taxon>Leptospira</taxon>
    </lineage>
</organism>
<evidence type="ECO:0000313" key="1">
    <source>
        <dbReference type="EMBL" id="EKO14879.1"/>
    </source>
</evidence>
<protein>
    <submittedName>
        <fullName evidence="1">Uncharacterized protein</fullName>
    </submittedName>
</protein>
<comment type="caution">
    <text evidence="1">The sequence shown here is derived from an EMBL/GenBank/DDBJ whole genome shotgun (WGS) entry which is preliminary data.</text>
</comment>
<dbReference type="EMBL" id="AHMY02000051">
    <property type="protein sequence ID" value="EKO14879.1"/>
    <property type="molecule type" value="Genomic_DNA"/>
</dbReference>
<name>A0A0E2B166_9LEPT</name>
<evidence type="ECO:0000313" key="2">
    <source>
        <dbReference type="Proteomes" id="UP000006253"/>
    </source>
</evidence>